<dbReference type="PANTHER" id="PTHR12874:SF9">
    <property type="entry name" value="F-BOX ONLY PROTEIN 48"/>
    <property type="match status" value="1"/>
</dbReference>
<feature type="compositionally biased region" description="Polar residues" evidence="1">
    <location>
        <begin position="536"/>
        <end position="547"/>
    </location>
</feature>
<feature type="compositionally biased region" description="Basic and acidic residues" evidence="1">
    <location>
        <begin position="1168"/>
        <end position="1192"/>
    </location>
</feature>
<feature type="region of interest" description="Disordered" evidence="1">
    <location>
        <begin position="714"/>
        <end position="805"/>
    </location>
</feature>
<feature type="compositionally biased region" description="Acidic residues" evidence="1">
    <location>
        <begin position="719"/>
        <end position="736"/>
    </location>
</feature>
<feature type="compositionally biased region" description="Low complexity" evidence="1">
    <location>
        <begin position="505"/>
        <end position="516"/>
    </location>
</feature>
<reference evidence="3" key="1">
    <citation type="journal article" date="2021" name="Proc. Natl. Acad. Sci. U.S.A.">
        <title>Three genomes in the algal genus Volvox reveal the fate of a haploid sex-determining region after a transition to homothallism.</title>
        <authorList>
            <person name="Yamamoto K."/>
            <person name="Hamaji T."/>
            <person name="Kawai-Toyooka H."/>
            <person name="Matsuzaki R."/>
            <person name="Takahashi F."/>
            <person name="Nishimura Y."/>
            <person name="Kawachi M."/>
            <person name="Noguchi H."/>
            <person name="Minakuchi Y."/>
            <person name="Umen J.G."/>
            <person name="Toyoda A."/>
            <person name="Nozaki H."/>
        </authorList>
    </citation>
    <scope>NUCLEOTIDE SEQUENCE</scope>
    <source>
        <strain evidence="3">NIES-3780</strain>
    </source>
</reference>
<dbReference type="EMBL" id="BNCO01000015">
    <property type="protein sequence ID" value="GIL53398.1"/>
    <property type="molecule type" value="Genomic_DNA"/>
</dbReference>
<feature type="region of interest" description="Disordered" evidence="1">
    <location>
        <begin position="926"/>
        <end position="961"/>
    </location>
</feature>
<proteinExistence type="predicted"/>
<evidence type="ECO:0000313" key="4">
    <source>
        <dbReference type="Proteomes" id="UP000747399"/>
    </source>
</evidence>
<evidence type="ECO:0000259" key="2">
    <source>
        <dbReference type="Pfam" id="PF00646"/>
    </source>
</evidence>
<dbReference type="SUPFAM" id="SSF81383">
    <property type="entry name" value="F-box domain"/>
    <property type="match status" value="1"/>
</dbReference>
<feature type="region of interest" description="Disordered" evidence="1">
    <location>
        <begin position="306"/>
        <end position="336"/>
    </location>
</feature>
<dbReference type="Pfam" id="PF00646">
    <property type="entry name" value="F-box"/>
    <property type="match status" value="1"/>
</dbReference>
<gene>
    <name evidence="3" type="ORF">Vafri_9037</name>
</gene>
<feature type="compositionally biased region" description="Gly residues" evidence="1">
    <location>
        <begin position="322"/>
        <end position="336"/>
    </location>
</feature>
<feature type="region of interest" description="Disordered" evidence="1">
    <location>
        <begin position="1160"/>
        <end position="1206"/>
    </location>
</feature>
<feature type="region of interest" description="Disordered" evidence="1">
    <location>
        <begin position="489"/>
        <end position="554"/>
    </location>
</feature>
<evidence type="ECO:0000256" key="1">
    <source>
        <dbReference type="SAM" id="MobiDB-lite"/>
    </source>
</evidence>
<accession>A0A8J4EZC1</accession>
<organism evidence="3 4">
    <name type="scientific">Volvox africanus</name>
    <dbReference type="NCBI Taxonomy" id="51714"/>
    <lineage>
        <taxon>Eukaryota</taxon>
        <taxon>Viridiplantae</taxon>
        <taxon>Chlorophyta</taxon>
        <taxon>core chlorophytes</taxon>
        <taxon>Chlorophyceae</taxon>
        <taxon>CS clade</taxon>
        <taxon>Chlamydomonadales</taxon>
        <taxon>Volvocaceae</taxon>
        <taxon>Volvox</taxon>
    </lineage>
</organism>
<dbReference type="GO" id="GO:0031146">
    <property type="term" value="P:SCF-dependent proteasomal ubiquitin-dependent protein catabolic process"/>
    <property type="evidence" value="ECO:0007669"/>
    <property type="project" value="TreeGrafter"/>
</dbReference>
<name>A0A8J4EZC1_9CHLO</name>
<feature type="compositionally biased region" description="Acidic residues" evidence="1">
    <location>
        <begin position="773"/>
        <end position="787"/>
    </location>
</feature>
<keyword evidence="4" id="KW-1185">Reference proteome</keyword>
<feature type="compositionally biased region" description="Gly residues" evidence="1">
    <location>
        <begin position="942"/>
        <end position="958"/>
    </location>
</feature>
<dbReference type="PANTHER" id="PTHR12874">
    <property type="entry name" value="F-BOX ONLY PROTEIN 48-RELATED"/>
    <property type="match status" value="1"/>
</dbReference>
<comment type="caution">
    <text evidence="3">The sequence shown here is derived from an EMBL/GenBank/DDBJ whole genome shotgun (WGS) entry which is preliminary data.</text>
</comment>
<protein>
    <recommendedName>
        <fullName evidence="2">F-box domain-containing protein</fullName>
    </recommendedName>
</protein>
<feature type="compositionally biased region" description="Low complexity" evidence="1">
    <location>
        <begin position="788"/>
        <end position="801"/>
    </location>
</feature>
<feature type="domain" description="F-box" evidence="2">
    <location>
        <begin position="37"/>
        <end position="77"/>
    </location>
</feature>
<feature type="compositionally biased region" description="Pro residues" evidence="1">
    <location>
        <begin position="740"/>
        <end position="750"/>
    </location>
</feature>
<dbReference type="GO" id="GO:0019005">
    <property type="term" value="C:SCF ubiquitin ligase complex"/>
    <property type="evidence" value="ECO:0007669"/>
    <property type="project" value="TreeGrafter"/>
</dbReference>
<dbReference type="AlphaFoldDB" id="A0A8J4EZC1"/>
<feature type="compositionally biased region" description="Low complexity" evidence="1">
    <location>
        <begin position="874"/>
        <end position="886"/>
    </location>
</feature>
<evidence type="ECO:0000313" key="3">
    <source>
        <dbReference type="EMBL" id="GIL53398.1"/>
    </source>
</evidence>
<dbReference type="InterPro" id="IPR001810">
    <property type="entry name" value="F-box_dom"/>
</dbReference>
<sequence>MRSDDDSQRTCYMPNVFVKTPSGRPRSMDGSATGTGWSHIDSDALAAIISFLEPRDVAAIACTCRHARDVSRENAVWGPLLARYFGFGIQVQAPDRVCRFDLFRSLCAACKAGTNAKRRAVDTAAAITPTSAATHASSQAVLGAVALEGLYTDGGMDMGDPSFWAGNAFQPNGWSIYCSRASRNVHCIAQLQAVRPEDAVVAAHRSELISLAADVAWLLFLGRMPARSIQKLLAAAAAAAAGPAHRQAHGPAGSSDPQAKAVALCEQLRHAMRSSLSHWSTEGLKQLLWQLTFRFKVLQQHQQQQQLVGEDPDAAAGEAAAGRGGGGGGGGAAAAAGGGGGVGPNGGTGALPAFLPNQVPELMDLDALVGALARLPNRELKGQQQQQQVAGAGGRSAAAPLVPPRLTAVWSDITQGRCLSGRRALVGIGERGEELQIWSRAARDYLSSPALECTAAVVDGITVSRTGEFTCPVACGALFLALRGPMAGPRDTNKNEGPGPDEPLAASAAVTAATSQGDGGADADADADSKIDSTSRQTQIKQPQQQVEDVGTDRDQESVRNVLVGMVQQPYVQALSDLTTLVAVEAAAAAGLLPPVAARGSCPGEGEWVEFQRPPLRPSLLDLCAGAGLAAAAASDPGDTGASNLANGGAAAPAATAPPSPAAAAAAAAAAGPGGDGILWPVVWFRFFPHQGLGDEGDQDMALPPLFMNMPPWPVVLDSDSDLSPDSDDGMDEDMDMPQPQEPPIEPLPLPGWQKESDDNDDSDGNDDHYDDNYDDDDDDDDDDDEGSSSITISSGSNISSGGEGYGGAGGAGALVPDFVANPSAEWEDELDFLYGIEGQPNSYHATAFHVDSEDEDDVTGSAAAGDGSDRNYGHGPSLPSGAAAAGSRNLRPAIGVAAAAAAAGGAHEPTAGKRELVPGQALGLDSNRLKTQPPSAAADGSGAGTSNGGTASAGGGMDPADAGAGPSSICDGGADTGGGCGLATYEISSELFQGVSLRTWLGHLTRPDVARAVLASVAEVAGVQAVRYTFQNVQTALQPSTLTRDTATATATAAARTLRRVKADGGAKDCSVQLSQPSLTAINPAATAATAAVTSAETAVAQGVAEATASAALSNSANAPVGPAAASGAVKGLAEAVFLPPDEFAERAFLGLPEVPTLLPPPSVQKQRHEPQHQRSRFSFEPKGTHREQHRQQGLPSPPVHPPSGHLCMPLQQRWCGNTVLLKLIAPEDRSAAFGEDPDTAPNIDVQFVALRGVVLALRPPLRLTHGG</sequence>
<feature type="region of interest" description="Disordered" evidence="1">
    <location>
        <begin position="853"/>
        <end position="886"/>
    </location>
</feature>
<dbReference type="InterPro" id="IPR036047">
    <property type="entry name" value="F-box-like_dom_sf"/>
</dbReference>
<dbReference type="GO" id="GO:0005737">
    <property type="term" value="C:cytoplasm"/>
    <property type="evidence" value="ECO:0007669"/>
    <property type="project" value="TreeGrafter"/>
</dbReference>
<dbReference type="Proteomes" id="UP000747399">
    <property type="component" value="Unassembled WGS sequence"/>
</dbReference>